<protein>
    <submittedName>
        <fullName evidence="7">Uncharacterized protein</fullName>
    </submittedName>
</protein>
<keyword evidence="6" id="KW-0539">Nucleus</keyword>
<reference evidence="8" key="2">
    <citation type="submission" date="2015-01" db="EMBL/GenBank/DDBJ databases">
        <title>Evolutionary Origins and Diversification of the Mycorrhizal Mutualists.</title>
        <authorList>
            <consortium name="DOE Joint Genome Institute"/>
            <consortium name="Mycorrhizal Genomics Consortium"/>
            <person name="Kohler A."/>
            <person name="Kuo A."/>
            <person name="Nagy L.G."/>
            <person name="Floudas D."/>
            <person name="Copeland A."/>
            <person name="Barry K.W."/>
            <person name="Cichocki N."/>
            <person name="Veneault-Fourrey C."/>
            <person name="LaButti K."/>
            <person name="Lindquist E.A."/>
            <person name="Lipzen A."/>
            <person name="Lundell T."/>
            <person name="Morin E."/>
            <person name="Murat C."/>
            <person name="Riley R."/>
            <person name="Ohm R."/>
            <person name="Sun H."/>
            <person name="Tunlid A."/>
            <person name="Henrissat B."/>
            <person name="Grigoriev I.V."/>
            <person name="Hibbett D.S."/>
            <person name="Martin F."/>
        </authorList>
    </citation>
    <scope>NUCLEOTIDE SEQUENCE [LARGE SCALE GENOMIC DNA]</scope>
    <source>
        <strain evidence="8">Foug A</strain>
    </source>
</reference>
<dbReference type="GO" id="GO:0035657">
    <property type="term" value="C:eRF1 methyltransferase complex"/>
    <property type="evidence" value="ECO:0007669"/>
    <property type="project" value="TreeGrafter"/>
</dbReference>
<dbReference type="GO" id="GO:0008757">
    <property type="term" value="F:S-adenosylmethionine-dependent methyltransferase activity"/>
    <property type="evidence" value="ECO:0007669"/>
    <property type="project" value="TreeGrafter"/>
</dbReference>
<name>A0A0C3APU9_9AGAM</name>
<dbReference type="GO" id="GO:0032259">
    <property type="term" value="P:methylation"/>
    <property type="evidence" value="ECO:0007669"/>
    <property type="project" value="UniProtKB-KW"/>
</dbReference>
<proteinExistence type="inferred from homology"/>
<organism evidence="7 8">
    <name type="scientific">Scleroderma citrinum Foug A</name>
    <dbReference type="NCBI Taxonomy" id="1036808"/>
    <lineage>
        <taxon>Eukaryota</taxon>
        <taxon>Fungi</taxon>
        <taxon>Dikarya</taxon>
        <taxon>Basidiomycota</taxon>
        <taxon>Agaricomycotina</taxon>
        <taxon>Agaricomycetes</taxon>
        <taxon>Agaricomycetidae</taxon>
        <taxon>Boletales</taxon>
        <taxon>Sclerodermatineae</taxon>
        <taxon>Sclerodermataceae</taxon>
        <taxon>Scleroderma</taxon>
    </lineage>
</organism>
<dbReference type="OrthoDB" id="406152at2759"/>
<dbReference type="AlphaFoldDB" id="A0A0C3APU9"/>
<dbReference type="Gene3D" id="3.40.50.150">
    <property type="entry name" value="Vaccinia Virus protein VP39"/>
    <property type="match status" value="1"/>
</dbReference>
<dbReference type="InParanoid" id="A0A0C3APU9"/>
<evidence type="ECO:0000256" key="3">
    <source>
        <dbReference type="ARBA" id="ARBA00022603"/>
    </source>
</evidence>
<dbReference type="FunFam" id="3.40.50.150:FF:000077">
    <property type="entry name" value="HemK methyltransferase family member 2"/>
    <property type="match status" value="1"/>
</dbReference>
<evidence type="ECO:0000256" key="6">
    <source>
        <dbReference type="ARBA" id="ARBA00023242"/>
    </source>
</evidence>
<dbReference type="CDD" id="cd02440">
    <property type="entry name" value="AdoMet_MTases"/>
    <property type="match status" value="1"/>
</dbReference>
<comment type="similarity">
    <text evidence="2">Belongs to the eukaryotic/archaeal PrmC-related family.</text>
</comment>
<dbReference type="GO" id="GO:0008276">
    <property type="term" value="F:protein methyltransferase activity"/>
    <property type="evidence" value="ECO:0007669"/>
    <property type="project" value="TreeGrafter"/>
</dbReference>
<dbReference type="PROSITE" id="PS00092">
    <property type="entry name" value="N6_MTASE"/>
    <property type="match status" value="1"/>
</dbReference>
<evidence type="ECO:0000256" key="2">
    <source>
        <dbReference type="ARBA" id="ARBA00006149"/>
    </source>
</evidence>
<evidence type="ECO:0000256" key="4">
    <source>
        <dbReference type="ARBA" id="ARBA00022679"/>
    </source>
</evidence>
<dbReference type="FunCoup" id="A0A0C3APU9">
    <property type="interactions" value="137"/>
</dbReference>
<dbReference type="GO" id="GO:0003676">
    <property type="term" value="F:nucleic acid binding"/>
    <property type="evidence" value="ECO:0007669"/>
    <property type="project" value="InterPro"/>
</dbReference>
<dbReference type="SUPFAM" id="SSF53335">
    <property type="entry name" value="S-adenosyl-L-methionine-dependent methyltransferases"/>
    <property type="match status" value="1"/>
</dbReference>
<keyword evidence="3" id="KW-0489">Methyltransferase</keyword>
<dbReference type="Proteomes" id="UP000053989">
    <property type="component" value="Unassembled WGS sequence"/>
</dbReference>
<evidence type="ECO:0000256" key="5">
    <source>
        <dbReference type="ARBA" id="ARBA00022691"/>
    </source>
</evidence>
<accession>A0A0C3APU9</accession>
<sequence>MIPTPDLSHLTKEDKLHVYDPAEDTFLLLDALEQDAEDLKHQRPLICLEIGSGSGCVSAFLGSILGPTNTLYLSTDINHRASDCTFRTGQQNKIPLDPVTCDLARPLMKRLRHLVDIILFNPPYVPTDMEEVLSARRDHGISGSWAGGADGMEITNQLLRDVEDLLSERGKFYLVALEENNIPEIRGRMLRDYNLQSQIVAQRRADREFLSILRFSRADLTLQTTGSL</sequence>
<gene>
    <name evidence="7" type="ORF">SCLCIDRAFT_213902</name>
</gene>
<dbReference type="PANTHER" id="PTHR45875">
    <property type="entry name" value="METHYLTRANSFERASE N6AMT1"/>
    <property type="match status" value="1"/>
</dbReference>
<reference evidence="7 8" key="1">
    <citation type="submission" date="2014-04" db="EMBL/GenBank/DDBJ databases">
        <authorList>
            <consortium name="DOE Joint Genome Institute"/>
            <person name="Kuo A."/>
            <person name="Kohler A."/>
            <person name="Nagy L.G."/>
            <person name="Floudas D."/>
            <person name="Copeland A."/>
            <person name="Barry K.W."/>
            <person name="Cichocki N."/>
            <person name="Veneault-Fourrey C."/>
            <person name="LaButti K."/>
            <person name="Lindquist E.A."/>
            <person name="Lipzen A."/>
            <person name="Lundell T."/>
            <person name="Morin E."/>
            <person name="Murat C."/>
            <person name="Sun H."/>
            <person name="Tunlid A."/>
            <person name="Henrissat B."/>
            <person name="Grigoriev I.V."/>
            <person name="Hibbett D.S."/>
            <person name="Martin F."/>
            <person name="Nordberg H.P."/>
            <person name="Cantor M.N."/>
            <person name="Hua S.X."/>
        </authorList>
    </citation>
    <scope>NUCLEOTIDE SEQUENCE [LARGE SCALE GENOMIC DNA]</scope>
    <source>
        <strain evidence="7 8">Foug A</strain>
    </source>
</reference>
<keyword evidence="4" id="KW-0808">Transferase</keyword>
<dbReference type="EMBL" id="KN822014">
    <property type="protein sequence ID" value="KIM66992.1"/>
    <property type="molecule type" value="Genomic_DNA"/>
</dbReference>
<keyword evidence="8" id="KW-1185">Reference proteome</keyword>
<dbReference type="HOGENOM" id="CLU_018398_6_0_1"/>
<evidence type="ECO:0000313" key="7">
    <source>
        <dbReference type="EMBL" id="KIM66992.1"/>
    </source>
</evidence>
<dbReference type="STRING" id="1036808.A0A0C3APU9"/>
<dbReference type="InterPro" id="IPR002052">
    <property type="entry name" value="DNA_methylase_N6_adenine_CS"/>
</dbReference>
<evidence type="ECO:0000256" key="1">
    <source>
        <dbReference type="ARBA" id="ARBA00004123"/>
    </source>
</evidence>
<dbReference type="GO" id="GO:0005634">
    <property type="term" value="C:nucleus"/>
    <property type="evidence" value="ECO:0007669"/>
    <property type="project" value="UniProtKB-SubCell"/>
</dbReference>
<keyword evidence="5" id="KW-0949">S-adenosyl-L-methionine</keyword>
<dbReference type="InterPro" id="IPR029063">
    <property type="entry name" value="SAM-dependent_MTases_sf"/>
</dbReference>
<dbReference type="InterPro" id="IPR052190">
    <property type="entry name" value="Euk-Arch_PrmC-MTase"/>
</dbReference>
<comment type="subcellular location">
    <subcellularLocation>
        <location evidence="1">Nucleus</location>
    </subcellularLocation>
</comment>
<dbReference type="PANTHER" id="PTHR45875:SF1">
    <property type="entry name" value="METHYLTRANSFERASE N6AMT1"/>
    <property type="match status" value="1"/>
</dbReference>
<evidence type="ECO:0000313" key="8">
    <source>
        <dbReference type="Proteomes" id="UP000053989"/>
    </source>
</evidence>